<evidence type="ECO:0000313" key="1">
    <source>
        <dbReference type="EMBL" id="KAJ7092078.1"/>
    </source>
</evidence>
<protein>
    <submittedName>
        <fullName evidence="1">Uncharacterized protein</fullName>
    </submittedName>
</protein>
<sequence length="145" mass="15259">MLHESVGFAYDINHWHSQNTPGQGTRNMTNFPFILKYALATSSIAAQARALAAGNTTDPVTQNKVRALVLSDALSFASAMWYYKRSGEAHTGCTALPGMAAGLQSATTARLGAVHHGVRGYDGDGGAAGGIPDHPDVLKVKADNY</sequence>
<keyword evidence="2" id="KW-1185">Reference proteome</keyword>
<evidence type="ECO:0000313" key="2">
    <source>
        <dbReference type="Proteomes" id="UP001222325"/>
    </source>
</evidence>
<proteinExistence type="predicted"/>
<dbReference type="AlphaFoldDB" id="A0AAD6U985"/>
<name>A0AAD6U985_9AGAR</name>
<gene>
    <name evidence="1" type="ORF">B0H15DRAFT_186506</name>
</gene>
<accession>A0AAD6U985</accession>
<dbReference type="EMBL" id="JARJCN010000019">
    <property type="protein sequence ID" value="KAJ7092078.1"/>
    <property type="molecule type" value="Genomic_DNA"/>
</dbReference>
<organism evidence="1 2">
    <name type="scientific">Mycena belliarum</name>
    <dbReference type="NCBI Taxonomy" id="1033014"/>
    <lineage>
        <taxon>Eukaryota</taxon>
        <taxon>Fungi</taxon>
        <taxon>Dikarya</taxon>
        <taxon>Basidiomycota</taxon>
        <taxon>Agaricomycotina</taxon>
        <taxon>Agaricomycetes</taxon>
        <taxon>Agaricomycetidae</taxon>
        <taxon>Agaricales</taxon>
        <taxon>Marasmiineae</taxon>
        <taxon>Mycenaceae</taxon>
        <taxon>Mycena</taxon>
    </lineage>
</organism>
<dbReference type="Proteomes" id="UP001222325">
    <property type="component" value="Unassembled WGS sequence"/>
</dbReference>
<comment type="caution">
    <text evidence="1">The sequence shown here is derived from an EMBL/GenBank/DDBJ whole genome shotgun (WGS) entry which is preliminary data.</text>
</comment>
<reference evidence="1" key="1">
    <citation type="submission" date="2023-03" db="EMBL/GenBank/DDBJ databases">
        <title>Massive genome expansion in bonnet fungi (Mycena s.s.) driven by repeated elements and novel gene families across ecological guilds.</title>
        <authorList>
            <consortium name="Lawrence Berkeley National Laboratory"/>
            <person name="Harder C.B."/>
            <person name="Miyauchi S."/>
            <person name="Viragh M."/>
            <person name="Kuo A."/>
            <person name="Thoen E."/>
            <person name="Andreopoulos B."/>
            <person name="Lu D."/>
            <person name="Skrede I."/>
            <person name="Drula E."/>
            <person name="Henrissat B."/>
            <person name="Morin E."/>
            <person name="Kohler A."/>
            <person name="Barry K."/>
            <person name="LaButti K."/>
            <person name="Morin E."/>
            <person name="Salamov A."/>
            <person name="Lipzen A."/>
            <person name="Mereny Z."/>
            <person name="Hegedus B."/>
            <person name="Baldrian P."/>
            <person name="Stursova M."/>
            <person name="Weitz H."/>
            <person name="Taylor A."/>
            <person name="Grigoriev I.V."/>
            <person name="Nagy L.G."/>
            <person name="Martin F."/>
            <person name="Kauserud H."/>
        </authorList>
    </citation>
    <scope>NUCLEOTIDE SEQUENCE</scope>
    <source>
        <strain evidence="1">CBHHK173m</strain>
    </source>
</reference>